<dbReference type="Proteomes" id="UP000294003">
    <property type="component" value="Unassembled WGS sequence"/>
</dbReference>
<evidence type="ECO:0000256" key="1">
    <source>
        <dbReference type="SAM" id="MobiDB-lite"/>
    </source>
</evidence>
<feature type="region of interest" description="Disordered" evidence="1">
    <location>
        <begin position="1"/>
        <end position="37"/>
    </location>
</feature>
<protein>
    <submittedName>
        <fullName evidence="2">Uncharacterized protein</fullName>
    </submittedName>
</protein>
<keyword evidence="3" id="KW-1185">Reference proteome</keyword>
<gene>
    <name evidence="2" type="ORF">DL762_009127</name>
</gene>
<evidence type="ECO:0000313" key="3">
    <source>
        <dbReference type="Proteomes" id="UP000294003"/>
    </source>
</evidence>
<dbReference type="EMBL" id="QJNS01000444">
    <property type="protein sequence ID" value="RYO77647.1"/>
    <property type="molecule type" value="Genomic_DNA"/>
</dbReference>
<comment type="caution">
    <text evidence="2">The sequence shown here is derived from an EMBL/GenBank/DDBJ whole genome shotgun (WGS) entry which is preliminary data.</text>
</comment>
<organism evidence="2 3">
    <name type="scientific">Monosporascus cannonballus</name>
    <dbReference type="NCBI Taxonomy" id="155416"/>
    <lineage>
        <taxon>Eukaryota</taxon>
        <taxon>Fungi</taxon>
        <taxon>Dikarya</taxon>
        <taxon>Ascomycota</taxon>
        <taxon>Pezizomycotina</taxon>
        <taxon>Sordariomycetes</taxon>
        <taxon>Xylariomycetidae</taxon>
        <taxon>Xylariales</taxon>
        <taxon>Xylariales incertae sedis</taxon>
        <taxon>Monosporascus</taxon>
    </lineage>
</organism>
<proteinExistence type="predicted"/>
<reference evidence="2 3" key="1">
    <citation type="submission" date="2018-06" db="EMBL/GenBank/DDBJ databases">
        <title>Complete Genomes of Monosporascus.</title>
        <authorList>
            <person name="Robinson A.J."/>
            <person name="Natvig D.O."/>
        </authorList>
    </citation>
    <scope>NUCLEOTIDE SEQUENCE [LARGE SCALE GENOMIC DNA]</scope>
    <source>
        <strain evidence="2 3">CBS 609.92</strain>
    </source>
</reference>
<sequence length="129" mass="14508">MALSSTPIRRGPETEPTTVTERGRKETTSTPQKRQFSPMLDSKIVKALLDTPITRGQVRRAQVAIDDQDREIWKLKDVQDTVQRPGPETFWGLRAEDPTGQPWFEVWCASLLYEVACEEHGVEGAIAGD</sequence>
<name>A0ABY0GV54_9PEZI</name>
<accession>A0ABY0GV54</accession>
<evidence type="ECO:0000313" key="2">
    <source>
        <dbReference type="EMBL" id="RYO77647.1"/>
    </source>
</evidence>